<dbReference type="Gene3D" id="3.20.20.190">
    <property type="entry name" value="Phosphatidylinositol (PI) phosphodiesterase"/>
    <property type="match status" value="1"/>
</dbReference>
<dbReference type="GO" id="GO:0006629">
    <property type="term" value="P:lipid metabolic process"/>
    <property type="evidence" value="ECO:0007669"/>
    <property type="project" value="InterPro"/>
</dbReference>
<evidence type="ECO:0000256" key="1">
    <source>
        <dbReference type="SAM" id="SignalP"/>
    </source>
</evidence>
<name>A0A2C5YI78_9HYPO</name>
<dbReference type="EMBL" id="NJET01000001">
    <property type="protein sequence ID" value="PHH67416.1"/>
    <property type="molecule type" value="Genomic_DNA"/>
</dbReference>
<feature type="chain" id="PRO_5013084119" description="Phospholipase D" evidence="1">
    <location>
        <begin position="19"/>
        <end position="320"/>
    </location>
</feature>
<protein>
    <recommendedName>
        <fullName evidence="4">Phospholipase D</fullName>
    </recommendedName>
</protein>
<keyword evidence="1" id="KW-0732">Signal</keyword>
<comment type="caution">
    <text evidence="2">The sequence shown here is derived from an EMBL/GenBank/DDBJ whole genome shotgun (WGS) entry which is preliminary data.</text>
</comment>
<accession>A0A2C5YI78</accession>
<dbReference type="SUPFAM" id="SSF51695">
    <property type="entry name" value="PLC-like phosphodiesterases"/>
    <property type="match status" value="1"/>
</dbReference>
<evidence type="ECO:0000313" key="2">
    <source>
        <dbReference type="EMBL" id="PHH67416.1"/>
    </source>
</evidence>
<feature type="signal peptide" evidence="1">
    <location>
        <begin position="1"/>
        <end position="18"/>
    </location>
</feature>
<keyword evidence="3" id="KW-1185">Reference proteome</keyword>
<proteinExistence type="predicted"/>
<dbReference type="Proteomes" id="UP000226192">
    <property type="component" value="Unassembled WGS sequence"/>
</dbReference>
<sequence length="320" mass="35858">MKLPFVVWSFLAANVALAQVAESHTRRLSSAGVTENTGNGSTRLEPRSLGAKPFYAVAHRVLTSSGVQAAVHHGANALEIDIQGWKKGAFVKTWDLWADHDGSLSSAGDKVRDVFDTIAQERQRGANIAFVWLDIKNPDYCDEDADGWEYGCSILRLVNLARFFLQPLGVRVLYDFSTSRGRDYEKVRAMLNKNEAMGIAVRWEERSKLDSLGPRNKSQRIFSAGFFNWSFKYDSVKREIREAIDSQAFGKVFGWTLTAGQTDNANAMMAHTAIDGLIYGRAALSYDSTWSSYGGIEIIKSYLKRRPHERFLATARDSPW</sequence>
<dbReference type="AlphaFoldDB" id="A0A2C5YI78"/>
<gene>
    <name evidence="2" type="ORF">CDD81_26</name>
</gene>
<organism evidence="2 3">
    <name type="scientific">Ophiocordyceps australis</name>
    <dbReference type="NCBI Taxonomy" id="1399860"/>
    <lineage>
        <taxon>Eukaryota</taxon>
        <taxon>Fungi</taxon>
        <taxon>Dikarya</taxon>
        <taxon>Ascomycota</taxon>
        <taxon>Pezizomycotina</taxon>
        <taxon>Sordariomycetes</taxon>
        <taxon>Hypocreomycetidae</taxon>
        <taxon>Hypocreales</taxon>
        <taxon>Ophiocordycipitaceae</taxon>
        <taxon>Ophiocordyceps</taxon>
    </lineage>
</organism>
<evidence type="ECO:0000313" key="3">
    <source>
        <dbReference type="Proteomes" id="UP000226192"/>
    </source>
</evidence>
<dbReference type="InterPro" id="IPR017946">
    <property type="entry name" value="PLC-like_Pdiesterase_TIM-brl"/>
</dbReference>
<dbReference type="GO" id="GO:0008081">
    <property type="term" value="F:phosphoric diester hydrolase activity"/>
    <property type="evidence" value="ECO:0007669"/>
    <property type="project" value="InterPro"/>
</dbReference>
<dbReference type="OrthoDB" id="4907280at2759"/>
<reference evidence="2 3" key="1">
    <citation type="submission" date="2017-06" db="EMBL/GenBank/DDBJ databases">
        <title>Ant-infecting Ophiocordyceps genomes reveal a high diversity of potential behavioral manipulation genes and a possible major role for enterotoxins.</title>
        <authorList>
            <person name="De Bekker C."/>
            <person name="Evans H.C."/>
            <person name="Brachmann A."/>
            <person name="Hughes D.P."/>
        </authorList>
    </citation>
    <scope>NUCLEOTIDE SEQUENCE [LARGE SCALE GENOMIC DNA]</scope>
    <source>
        <strain evidence="2 3">Map64</strain>
    </source>
</reference>
<evidence type="ECO:0008006" key="4">
    <source>
        <dbReference type="Google" id="ProtNLM"/>
    </source>
</evidence>